<evidence type="ECO:0000256" key="4">
    <source>
        <dbReference type="ARBA" id="ARBA00022801"/>
    </source>
</evidence>
<comment type="caution">
    <text evidence="11">The sequence shown here is derived from an EMBL/GenBank/DDBJ whole genome shotgun (WGS) entry which is preliminary data.</text>
</comment>
<dbReference type="Pfam" id="PF05496">
    <property type="entry name" value="RuvB_N"/>
    <property type="match status" value="1"/>
</dbReference>
<organism evidence="11 12">
    <name type="scientific">Candidatus Buchananbacteria bacterium RBG_13_36_9</name>
    <dbReference type="NCBI Taxonomy" id="1797530"/>
    <lineage>
        <taxon>Bacteria</taxon>
        <taxon>Candidatus Buchananiibacteriota</taxon>
    </lineage>
</organism>
<gene>
    <name evidence="9" type="primary">ruvB</name>
    <name evidence="11" type="ORF">A2Y82_00800</name>
</gene>
<sequence>MPKQDKNRIVSAKESPEEVAFEKSLRPKKLNEYIGQNKVKDNLNIFMAAAKKRQEPIEHVLLHGCPGLGKTTLAHIIANEMGTNIKVTSGPAIERTGDLAAILTNLSNGDILFIDEIHRLNKIIEEVLYPAMEDFALDIVIGKGPSARTLRLDLPKFTLIGATTRVSLISAPLRDRFGATFRLDFYNDEDIEKIIERNAQILKTDIESMASELIAKRARKTPRVANRLLKRVRDYAQVKGDGIINSAIAQQALNLMDIDQLGLDEVDRKILQVIIEKFSGGPVGLNTLAAAINEEMETLEDIYEPFLMQLGFLNRTPRGRTATKIAYEHLGLKPRIENQNNLL</sequence>
<dbReference type="InterPro" id="IPR036388">
    <property type="entry name" value="WH-like_DNA-bd_sf"/>
</dbReference>
<dbReference type="SUPFAM" id="SSF46785">
    <property type="entry name" value="Winged helix' DNA-binding domain"/>
    <property type="match status" value="1"/>
</dbReference>
<feature type="binding site" evidence="9">
    <location>
        <position position="26"/>
    </location>
    <ligand>
        <name>ATP</name>
        <dbReference type="ChEBI" id="CHEBI:30616"/>
    </ligand>
</feature>
<dbReference type="GO" id="GO:0006281">
    <property type="term" value="P:DNA repair"/>
    <property type="evidence" value="ECO:0007669"/>
    <property type="project" value="UniProtKB-UniRule"/>
</dbReference>
<feature type="binding site" evidence="9">
    <location>
        <position position="70"/>
    </location>
    <ligand>
        <name>ATP</name>
        <dbReference type="ChEBI" id="CHEBI:30616"/>
    </ligand>
</feature>
<keyword evidence="3 9" id="KW-0227">DNA damage</keyword>
<protein>
    <recommendedName>
        <fullName evidence="9">Holliday junction branch migration complex subunit RuvB</fullName>
        <ecNumber evidence="9">3.6.4.-</ecNumber>
    </recommendedName>
</protein>
<keyword evidence="6 9" id="KW-0238">DNA-binding</keyword>
<dbReference type="NCBIfam" id="NF000868">
    <property type="entry name" value="PRK00080.1"/>
    <property type="match status" value="1"/>
</dbReference>
<evidence type="ECO:0000256" key="8">
    <source>
        <dbReference type="ARBA" id="ARBA00023204"/>
    </source>
</evidence>
<feature type="binding site" evidence="9">
    <location>
        <position position="320"/>
    </location>
    <ligand>
        <name>DNA</name>
        <dbReference type="ChEBI" id="CHEBI:16991"/>
    </ligand>
</feature>
<proteinExistence type="inferred from homology"/>
<feature type="binding site" evidence="9">
    <location>
        <begin position="133"/>
        <end position="135"/>
    </location>
    <ligand>
        <name>ATP</name>
        <dbReference type="ChEBI" id="CHEBI:30616"/>
    </ligand>
</feature>
<evidence type="ECO:0000313" key="11">
    <source>
        <dbReference type="EMBL" id="OGY41439.1"/>
    </source>
</evidence>
<dbReference type="EMBL" id="MHHZ01000018">
    <property type="protein sequence ID" value="OGY41439.1"/>
    <property type="molecule type" value="Genomic_DNA"/>
</dbReference>
<dbReference type="InterPro" id="IPR027417">
    <property type="entry name" value="P-loop_NTPase"/>
</dbReference>
<comment type="subunit">
    <text evidence="9">Homohexamer. Forms an RuvA(8)-RuvB(12)-Holliday junction (HJ) complex. HJ DNA is sandwiched between 2 RuvA tetramers; dsDNA enters through RuvA and exits via RuvB. An RuvB hexamer assembles on each DNA strand where it exits the tetramer. Each RuvB hexamer is contacted by two RuvA subunits (via domain III) on 2 adjacent RuvB subunits; this complex drives branch migration. In the full resolvosome a probable DNA-RuvA(4)-RuvB(12)-RuvC(2) complex forms which resolves the HJ.</text>
</comment>
<reference evidence="11 12" key="1">
    <citation type="journal article" date="2016" name="Nat. Commun.">
        <title>Thousands of microbial genomes shed light on interconnected biogeochemical processes in an aquifer system.</title>
        <authorList>
            <person name="Anantharaman K."/>
            <person name="Brown C.T."/>
            <person name="Hug L.A."/>
            <person name="Sharon I."/>
            <person name="Castelle C.J."/>
            <person name="Probst A.J."/>
            <person name="Thomas B.C."/>
            <person name="Singh A."/>
            <person name="Wilkins M.J."/>
            <person name="Karaoz U."/>
            <person name="Brodie E.L."/>
            <person name="Williams K.H."/>
            <person name="Hubbard S.S."/>
            <person name="Banfield J.F."/>
        </authorList>
    </citation>
    <scope>NUCLEOTIDE SEQUENCE [LARGE SCALE GENOMIC DNA]</scope>
</reference>
<feature type="domain" description="AAA+ ATPase" evidence="10">
    <location>
        <begin position="56"/>
        <end position="189"/>
    </location>
</feature>
<evidence type="ECO:0000256" key="2">
    <source>
        <dbReference type="ARBA" id="ARBA00022741"/>
    </source>
</evidence>
<dbReference type="GO" id="GO:0006310">
    <property type="term" value="P:DNA recombination"/>
    <property type="evidence" value="ECO:0007669"/>
    <property type="project" value="UniProtKB-UniRule"/>
</dbReference>
<feature type="binding site" evidence="9">
    <location>
        <position position="186"/>
    </location>
    <ligand>
        <name>ATP</name>
        <dbReference type="ChEBI" id="CHEBI:30616"/>
    </ligand>
</feature>
<dbReference type="NCBIfam" id="TIGR00635">
    <property type="entry name" value="ruvB"/>
    <property type="match status" value="1"/>
</dbReference>
<keyword evidence="1 9" id="KW-0963">Cytoplasm</keyword>
<feature type="binding site" evidence="9">
    <location>
        <position position="67"/>
    </location>
    <ligand>
        <name>ATP</name>
        <dbReference type="ChEBI" id="CHEBI:30616"/>
    </ligand>
</feature>
<comment type="caution">
    <text evidence="9">Lacks conserved residue(s) required for the propagation of feature annotation.</text>
</comment>
<feature type="binding site" evidence="9">
    <location>
        <position position="176"/>
    </location>
    <ligand>
        <name>ATP</name>
        <dbReference type="ChEBI" id="CHEBI:30616"/>
    </ligand>
</feature>
<evidence type="ECO:0000256" key="9">
    <source>
        <dbReference type="HAMAP-Rule" id="MF_00016"/>
    </source>
</evidence>
<keyword evidence="4 9" id="KW-0378">Hydrolase</keyword>
<feature type="binding site" evidence="9">
    <location>
        <position position="25"/>
    </location>
    <ligand>
        <name>ATP</name>
        <dbReference type="ChEBI" id="CHEBI:30616"/>
    </ligand>
</feature>
<dbReference type="SMART" id="SM00382">
    <property type="entry name" value="AAA"/>
    <property type="match status" value="1"/>
</dbReference>
<name>A0A1G1XN36_9BACT</name>
<dbReference type="InterPro" id="IPR003593">
    <property type="entry name" value="AAA+_ATPase"/>
</dbReference>
<dbReference type="GO" id="GO:0009378">
    <property type="term" value="F:four-way junction helicase activity"/>
    <property type="evidence" value="ECO:0007669"/>
    <property type="project" value="InterPro"/>
</dbReference>
<feature type="binding site" evidence="9">
    <location>
        <position position="71"/>
    </location>
    <ligand>
        <name>Mg(2+)</name>
        <dbReference type="ChEBI" id="CHEBI:18420"/>
    </ligand>
</feature>
<dbReference type="InterPro" id="IPR004605">
    <property type="entry name" value="DNA_helicase_Holl-junc_RuvB"/>
</dbReference>
<evidence type="ECO:0000256" key="6">
    <source>
        <dbReference type="ARBA" id="ARBA00023125"/>
    </source>
</evidence>
<dbReference type="CDD" id="cd00009">
    <property type="entry name" value="AAA"/>
    <property type="match status" value="1"/>
</dbReference>
<evidence type="ECO:0000256" key="5">
    <source>
        <dbReference type="ARBA" id="ARBA00022840"/>
    </source>
</evidence>
<dbReference type="InterPro" id="IPR008823">
    <property type="entry name" value="RuvB_wg_C"/>
</dbReference>
<feature type="region of interest" description="Head domain (RuvB-H)" evidence="9">
    <location>
        <begin position="260"/>
        <end position="343"/>
    </location>
</feature>
<dbReference type="GO" id="GO:0048476">
    <property type="term" value="C:Holliday junction resolvase complex"/>
    <property type="evidence" value="ECO:0007669"/>
    <property type="project" value="UniProtKB-UniRule"/>
</dbReference>
<dbReference type="Pfam" id="PF05491">
    <property type="entry name" value="WHD_RuvB"/>
    <property type="match status" value="1"/>
</dbReference>
<comment type="domain">
    <text evidence="9">Has 3 domains, the large (RuvB-L) and small ATPase (RuvB-S) domains and the C-terminal head (RuvB-H) domain. The head domain binds DNA, while the ATPase domains jointly bind ATP, ADP or are empty depending on the state of the subunit in the translocation cycle. During a single DNA translocation step the structure of each domain remains the same, but their relative positions change.</text>
</comment>
<dbReference type="SUPFAM" id="SSF52540">
    <property type="entry name" value="P-loop containing nucleoside triphosphate hydrolases"/>
    <property type="match status" value="1"/>
</dbReference>
<dbReference type="InterPro" id="IPR041445">
    <property type="entry name" value="AAA_lid_4"/>
</dbReference>
<evidence type="ECO:0000256" key="7">
    <source>
        <dbReference type="ARBA" id="ARBA00023172"/>
    </source>
</evidence>
<comment type="function">
    <text evidence="9">The RuvA-RuvB-RuvC complex processes Holliday junction (HJ) DNA during genetic recombination and DNA repair, while the RuvA-RuvB complex plays an important role in the rescue of blocked DNA replication forks via replication fork reversal (RFR). RuvA specifically binds to HJ cruciform DNA, conferring on it an open structure. The RuvB hexamer acts as an ATP-dependent pump, pulling dsDNA into and through the RuvAB complex. RuvB forms 2 homohexamers on either side of HJ DNA bound by 1 or 2 RuvA tetramers; 4 subunits per hexamer contact DNA at a time. Coordinated motions by a converter formed by DNA-disengaged RuvB subunits stimulates ATP hydrolysis and nucleotide exchange. Immobilization of the converter enables RuvB to convert the ATP-contained energy into a lever motion, pulling 2 nucleotides of DNA out of the RuvA tetramer per ATP hydrolyzed, thus driving DNA branch migration. The RuvB motors rotate together with the DNA substrate, which together with the progressing nucleotide cycle form the mechanistic basis for DNA recombination by continuous HJ branch migration. Branch migration allows RuvC to scan DNA until it finds its consensus sequence, where it cleaves and resolves cruciform DNA.</text>
</comment>
<feature type="binding site" evidence="9">
    <location>
        <position position="223"/>
    </location>
    <ligand>
        <name>ATP</name>
        <dbReference type="ChEBI" id="CHEBI:30616"/>
    </ligand>
</feature>
<feature type="binding site" evidence="9">
    <location>
        <position position="72"/>
    </location>
    <ligand>
        <name>ATP</name>
        <dbReference type="ChEBI" id="CHEBI:30616"/>
    </ligand>
</feature>
<keyword evidence="5 9" id="KW-0067">ATP-binding</keyword>
<keyword evidence="8 9" id="KW-0234">DNA repair</keyword>
<keyword evidence="11" id="KW-0347">Helicase</keyword>
<accession>A0A1G1XN36</accession>
<comment type="catalytic activity">
    <reaction evidence="9">
        <text>ATP + H2O = ADP + phosphate + H(+)</text>
        <dbReference type="Rhea" id="RHEA:13065"/>
        <dbReference type="ChEBI" id="CHEBI:15377"/>
        <dbReference type="ChEBI" id="CHEBI:15378"/>
        <dbReference type="ChEBI" id="CHEBI:30616"/>
        <dbReference type="ChEBI" id="CHEBI:43474"/>
        <dbReference type="ChEBI" id="CHEBI:456216"/>
    </reaction>
</comment>
<dbReference type="EC" id="3.6.4.-" evidence="9"/>
<keyword evidence="7 9" id="KW-0233">DNA recombination</keyword>
<dbReference type="PANTHER" id="PTHR42848">
    <property type="match status" value="1"/>
</dbReference>
<dbReference type="Proteomes" id="UP000176498">
    <property type="component" value="Unassembled WGS sequence"/>
</dbReference>
<dbReference type="GO" id="GO:0005737">
    <property type="term" value="C:cytoplasm"/>
    <property type="evidence" value="ECO:0007669"/>
    <property type="project" value="UniProtKB-SubCell"/>
</dbReference>
<dbReference type="Pfam" id="PF17864">
    <property type="entry name" value="AAA_lid_4"/>
    <property type="match status" value="1"/>
</dbReference>
<comment type="similarity">
    <text evidence="9">Belongs to the RuvB family.</text>
</comment>
<dbReference type="Gene3D" id="3.40.50.300">
    <property type="entry name" value="P-loop containing nucleotide triphosphate hydrolases"/>
    <property type="match status" value="1"/>
</dbReference>
<dbReference type="Gene3D" id="1.10.10.10">
    <property type="entry name" value="Winged helix-like DNA-binding domain superfamily/Winged helix DNA-binding domain"/>
    <property type="match status" value="1"/>
</dbReference>
<evidence type="ECO:0000256" key="1">
    <source>
        <dbReference type="ARBA" id="ARBA00022490"/>
    </source>
</evidence>
<feature type="region of interest" description="Small ATPAse domain (RuvB-S)" evidence="9">
    <location>
        <begin position="187"/>
        <end position="257"/>
    </location>
</feature>
<evidence type="ECO:0000259" key="10">
    <source>
        <dbReference type="SMART" id="SM00382"/>
    </source>
</evidence>
<comment type="subcellular location">
    <subcellularLocation>
        <location evidence="9">Cytoplasm</location>
    </subcellularLocation>
</comment>
<feature type="binding site" evidence="9">
    <location>
        <position position="315"/>
    </location>
    <ligand>
        <name>DNA</name>
        <dbReference type="ChEBI" id="CHEBI:16991"/>
    </ligand>
</feature>
<dbReference type="InterPro" id="IPR008824">
    <property type="entry name" value="RuvB-like_N"/>
</dbReference>
<dbReference type="AlphaFoldDB" id="A0A1G1XN36"/>
<dbReference type="GO" id="GO:0005524">
    <property type="term" value="F:ATP binding"/>
    <property type="evidence" value="ECO:0007669"/>
    <property type="project" value="UniProtKB-UniRule"/>
</dbReference>
<dbReference type="Gene3D" id="1.10.8.60">
    <property type="match status" value="1"/>
</dbReference>
<evidence type="ECO:0000313" key="12">
    <source>
        <dbReference type="Proteomes" id="UP000176498"/>
    </source>
</evidence>
<dbReference type="PANTHER" id="PTHR42848:SF1">
    <property type="entry name" value="HOLLIDAY JUNCTION BRANCH MIGRATION COMPLEX SUBUNIT RUVB"/>
    <property type="match status" value="1"/>
</dbReference>
<dbReference type="InterPro" id="IPR036390">
    <property type="entry name" value="WH_DNA-bd_sf"/>
</dbReference>
<evidence type="ECO:0000256" key="3">
    <source>
        <dbReference type="ARBA" id="ARBA00022763"/>
    </source>
</evidence>
<feature type="binding site" evidence="9">
    <location>
        <position position="71"/>
    </location>
    <ligand>
        <name>ATP</name>
        <dbReference type="ChEBI" id="CHEBI:30616"/>
    </ligand>
</feature>
<dbReference type="GO" id="GO:0016887">
    <property type="term" value="F:ATP hydrolysis activity"/>
    <property type="evidence" value="ECO:0007669"/>
    <property type="project" value="RHEA"/>
</dbReference>
<keyword evidence="2 9" id="KW-0547">Nucleotide-binding</keyword>
<dbReference type="GO" id="GO:0000400">
    <property type="term" value="F:four-way junction DNA binding"/>
    <property type="evidence" value="ECO:0007669"/>
    <property type="project" value="UniProtKB-UniRule"/>
</dbReference>
<dbReference type="HAMAP" id="MF_00016">
    <property type="entry name" value="DNA_HJ_migration_RuvB"/>
    <property type="match status" value="1"/>
</dbReference>